<feature type="transmembrane region" description="Helical" evidence="1">
    <location>
        <begin position="880"/>
        <end position="899"/>
    </location>
</feature>
<evidence type="ECO:0000313" key="2">
    <source>
        <dbReference type="EMBL" id="PQV55795.1"/>
    </source>
</evidence>
<feature type="transmembrane region" description="Helical" evidence="1">
    <location>
        <begin position="389"/>
        <end position="410"/>
    </location>
</feature>
<dbReference type="Proteomes" id="UP000238338">
    <property type="component" value="Unassembled WGS sequence"/>
</dbReference>
<dbReference type="GO" id="GO:0005886">
    <property type="term" value="C:plasma membrane"/>
    <property type="evidence" value="ECO:0007669"/>
    <property type="project" value="TreeGrafter"/>
</dbReference>
<proteinExistence type="predicted"/>
<dbReference type="PRINTS" id="PR00702">
    <property type="entry name" value="ACRIFLAVINRP"/>
</dbReference>
<name>A0A2S8S4S9_9RHOB</name>
<reference evidence="2 3" key="1">
    <citation type="submission" date="2018-02" db="EMBL/GenBank/DDBJ databases">
        <title>Genomic Encyclopedia of Archaeal and Bacterial Type Strains, Phase II (KMG-II): from individual species to whole genera.</title>
        <authorList>
            <person name="Goeker M."/>
        </authorList>
    </citation>
    <scope>NUCLEOTIDE SEQUENCE [LARGE SCALE GENOMIC DNA]</scope>
    <source>
        <strain evidence="2 3">DSM 18921</strain>
    </source>
</reference>
<sequence length="1116" mass="120290">MAGQGDRFPQANRLLGYFTRHATAANLVLVLLIAAGLAALPRMRAQYFPDVIIQQINVGVDWKGAGPEDVDRGITQLLEPGLMAVEGVDNATSYSREGGMTVILEFEPGWDMSRALNDVETAVASVTNLPQDADTPQIVRRAWRDRVSNVVMSGPVSPAQLLQFGDEFLLRLFAAGVTRATIEDLPDPEMRIEVPLAELIRHDLTLSQIAQRIGAEVNAAPAGEVTDGSSRLRAGAERRSATELGDVVLKSAPDGTNLRLADIARVHAVGSQEIHSVFVGPNPAISLRIDRSAQGDSLDIQATVEKVAEEMRQTLPAGVTIDMIRVRSDDIRARLDILIQNGAMGLGLVIAILFLFLNARTAFWVAAGIPVAMLAAVAMMQAFGLTFNMISLFALILTLGIVVDDAIVIGEHTDFRVRRLGEPPLVAAETAVSRMAAPVLSSTLTTIAAFLGLTALSGRFGDMIQDIPFTVTVVLAASVIECFLILPNHMAHALSKASRGHWYDAPSRVVNRGFGWVRDRGMRPLTRFVLWARYPVVAAAIALLCFQAAKFIRGDVPWRFFNSPEQSTIDANFTMLPGATRADSEAVMRALQDTVAKVAQEYRDKYGVEPLKFVTGEVGSNVGRGLSTSENTERDLKGAVSIELGDPDLRPWTSNDFVASLQEAAPHSPLINELAFRGGRWGPAGDDIDVELSGNDATTLKQAAEALKRALVVFPEVSSLEDSLPYDKNELILTLTPQGRALGFTVDSVGAELRHRLDGVEAASFPDGTRSMKVMVKLPERDLTSDFIDRTLLRTPSGGYVPLSDIVTFDATSGFSKVVRENGKQVVSVTGAVSEDNADRLTEILDRLDKQILPDIASEYGVTYDLSGLSEQETQFLNDAVIGLTAALLAIYAILAWIFSSWTRPVVVMLVIPLGLIGAVYGHDAWGVPVSMFSIVGMIGMSGIIINDAIVLISTIDEYAERRGLIPSIVDGVADRLRPVFLTTATTVLGLAPLLFESSRQAQFLKPTVITLCYGLGFGMVLVLLIVPAMIGIQHDLSRHLRAYRRARRAAPIRRVVQGSALAMVAVFAATLGVAIWTAAPLVPAMIAFALGALAVAVLGWAIGAMVLRRDQPAQP</sequence>
<keyword evidence="1" id="KW-0472">Membrane</keyword>
<protein>
    <submittedName>
        <fullName evidence="2">Multidrug efflux pump subunit AcrB</fullName>
    </submittedName>
</protein>
<dbReference type="Gene3D" id="3.30.70.1320">
    <property type="entry name" value="Multidrug efflux transporter AcrB pore domain like"/>
    <property type="match status" value="1"/>
</dbReference>
<keyword evidence="1" id="KW-1133">Transmembrane helix</keyword>
<organism evidence="2 3">
    <name type="scientific">Albidovulum denitrificans</name>
    <dbReference type="NCBI Taxonomy" id="404881"/>
    <lineage>
        <taxon>Bacteria</taxon>
        <taxon>Pseudomonadati</taxon>
        <taxon>Pseudomonadota</taxon>
        <taxon>Alphaproteobacteria</taxon>
        <taxon>Rhodobacterales</taxon>
        <taxon>Paracoccaceae</taxon>
        <taxon>Albidovulum</taxon>
    </lineage>
</organism>
<feature type="transmembrane region" description="Helical" evidence="1">
    <location>
        <begin position="528"/>
        <end position="549"/>
    </location>
</feature>
<dbReference type="Gene3D" id="3.30.2090.10">
    <property type="entry name" value="Multidrug efflux transporter AcrB TolC docking domain, DN and DC subdomains"/>
    <property type="match status" value="2"/>
</dbReference>
<dbReference type="SUPFAM" id="SSF82693">
    <property type="entry name" value="Multidrug efflux transporter AcrB pore domain, PN1, PN2, PC1 and PC2 subdomains"/>
    <property type="match status" value="1"/>
</dbReference>
<feature type="transmembrane region" description="Helical" evidence="1">
    <location>
        <begin position="431"/>
        <end position="455"/>
    </location>
</feature>
<keyword evidence="3" id="KW-1185">Reference proteome</keyword>
<evidence type="ECO:0000313" key="3">
    <source>
        <dbReference type="Proteomes" id="UP000238338"/>
    </source>
</evidence>
<dbReference type="Pfam" id="PF00873">
    <property type="entry name" value="ACR_tran"/>
    <property type="match status" value="1"/>
</dbReference>
<dbReference type="InterPro" id="IPR027463">
    <property type="entry name" value="AcrB_DN_DC_subdom"/>
</dbReference>
<dbReference type="AlphaFoldDB" id="A0A2S8S4S9"/>
<dbReference type="Gene3D" id="1.20.1640.10">
    <property type="entry name" value="Multidrug efflux transporter AcrB transmembrane domain"/>
    <property type="match status" value="2"/>
</dbReference>
<dbReference type="OrthoDB" id="174266at2"/>
<comment type="caution">
    <text evidence="2">The sequence shown here is derived from an EMBL/GenBank/DDBJ whole genome shotgun (WGS) entry which is preliminary data.</text>
</comment>
<feature type="transmembrane region" description="Helical" evidence="1">
    <location>
        <begin position="977"/>
        <end position="996"/>
    </location>
</feature>
<feature type="transmembrane region" description="Helical" evidence="1">
    <location>
        <begin position="21"/>
        <end position="40"/>
    </location>
</feature>
<gene>
    <name evidence="2" type="ORF">LX70_03118</name>
</gene>
<feature type="transmembrane region" description="Helical" evidence="1">
    <location>
        <begin position="1008"/>
        <end position="1035"/>
    </location>
</feature>
<feature type="transmembrane region" description="Helical" evidence="1">
    <location>
        <begin position="363"/>
        <end position="383"/>
    </location>
</feature>
<dbReference type="PANTHER" id="PTHR32063:SF33">
    <property type="entry name" value="RND SUPERFAMILY EFFLUX PUMP PERMEASE COMPONENT"/>
    <property type="match status" value="1"/>
</dbReference>
<feature type="transmembrane region" description="Helical" evidence="1">
    <location>
        <begin position="467"/>
        <end position="486"/>
    </location>
</feature>
<feature type="transmembrane region" description="Helical" evidence="1">
    <location>
        <begin position="906"/>
        <end position="923"/>
    </location>
</feature>
<dbReference type="EMBL" id="PVEP01000007">
    <property type="protein sequence ID" value="PQV55795.1"/>
    <property type="molecule type" value="Genomic_DNA"/>
</dbReference>
<dbReference type="RefSeq" id="WP_105515693.1">
    <property type="nucleotide sequence ID" value="NZ_PVEP01000007.1"/>
</dbReference>
<evidence type="ECO:0000256" key="1">
    <source>
        <dbReference type="SAM" id="Phobius"/>
    </source>
</evidence>
<keyword evidence="1" id="KW-0812">Transmembrane</keyword>
<dbReference type="PANTHER" id="PTHR32063">
    <property type="match status" value="1"/>
</dbReference>
<accession>A0A2S8S4S9</accession>
<dbReference type="Gene3D" id="3.30.70.1430">
    <property type="entry name" value="Multidrug efflux transporter AcrB pore domain"/>
    <property type="match status" value="2"/>
</dbReference>
<feature type="transmembrane region" description="Helical" evidence="1">
    <location>
        <begin position="1086"/>
        <end position="1108"/>
    </location>
</feature>
<dbReference type="SUPFAM" id="SSF82714">
    <property type="entry name" value="Multidrug efflux transporter AcrB TolC docking domain, DN and DC subdomains"/>
    <property type="match status" value="2"/>
</dbReference>
<feature type="transmembrane region" description="Helical" evidence="1">
    <location>
        <begin position="1056"/>
        <end position="1080"/>
    </location>
</feature>
<dbReference type="SUPFAM" id="SSF82866">
    <property type="entry name" value="Multidrug efflux transporter AcrB transmembrane domain"/>
    <property type="match status" value="2"/>
</dbReference>
<feature type="transmembrane region" description="Helical" evidence="1">
    <location>
        <begin position="935"/>
        <end position="956"/>
    </location>
</feature>
<dbReference type="GO" id="GO:0042910">
    <property type="term" value="F:xenobiotic transmembrane transporter activity"/>
    <property type="evidence" value="ECO:0007669"/>
    <property type="project" value="TreeGrafter"/>
</dbReference>
<dbReference type="InterPro" id="IPR001036">
    <property type="entry name" value="Acrflvin-R"/>
</dbReference>
<dbReference type="Gene3D" id="3.30.70.1440">
    <property type="entry name" value="Multidrug efflux transporter AcrB pore domain"/>
    <property type="match status" value="1"/>
</dbReference>
<feature type="transmembrane region" description="Helical" evidence="1">
    <location>
        <begin position="337"/>
        <end position="356"/>
    </location>
</feature>